<proteinExistence type="predicted"/>
<feature type="compositionally biased region" description="Basic and acidic residues" evidence="1">
    <location>
        <begin position="74"/>
        <end position="84"/>
    </location>
</feature>
<evidence type="ECO:0000256" key="1">
    <source>
        <dbReference type="SAM" id="MobiDB-lite"/>
    </source>
</evidence>
<protein>
    <submittedName>
        <fullName evidence="2">Uncharacterized protein</fullName>
    </submittedName>
</protein>
<gene>
    <name evidence="2" type="ORF">AMECASPLE_013888</name>
</gene>
<comment type="caution">
    <text evidence="2">The sequence shown here is derived from an EMBL/GenBank/DDBJ whole genome shotgun (WGS) entry which is preliminary data.</text>
</comment>
<organism evidence="2 3">
    <name type="scientific">Ameca splendens</name>
    <dbReference type="NCBI Taxonomy" id="208324"/>
    <lineage>
        <taxon>Eukaryota</taxon>
        <taxon>Metazoa</taxon>
        <taxon>Chordata</taxon>
        <taxon>Craniata</taxon>
        <taxon>Vertebrata</taxon>
        <taxon>Euteleostomi</taxon>
        <taxon>Actinopterygii</taxon>
        <taxon>Neopterygii</taxon>
        <taxon>Teleostei</taxon>
        <taxon>Neoteleostei</taxon>
        <taxon>Acanthomorphata</taxon>
        <taxon>Ovalentaria</taxon>
        <taxon>Atherinomorphae</taxon>
        <taxon>Cyprinodontiformes</taxon>
        <taxon>Goodeidae</taxon>
        <taxon>Ameca</taxon>
    </lineage>
</organism>
<feature type="region of interest" description="Disordered" evidence="1">
    <location>
        <begin position="74"/>
        <end position="102"/>
    </location>
</feature>
<keyword evidence="3" id="KW-1185">Reference proteome</keyword>
<feature type="compositionally biased region" description="Basic and acidic residues" evidence="1">
    <location>
        <begin position="91"/>
        <end position="102"/>
    </location>
</feature>
<sequence length="102" mass="11480">MSHIVVPPAPLTPACLRIHTIKSLTGAPYTQSSYKHFTARELGARLLLFNLNTVFHYLFNLSFSLSASQGRGGAWEHHKEERMETLQSGDNNKDLLGRKSRD</sequence>
<dbReference type="EMBL" id="JAHRIP010057352">
    <property type="protein sequence ID" value="MEQ2303165.1"/>
    <property type="molecule type" value="Genomic_DNA"/>
</dbReference>
<reference evidence="2 3" key="1">
    <citation type="submission" date="2021-06" db="EMBL/GenBank/DDBJ databases">
        <authorList>
            <person name="Palmer J.M."/>
        </authorList>
    </citation>
    <scope>NUCLEOTIDE SEQUENCE [LARGE SCALE GENOMIC DNA]</scope>
    <source>
        <strain evidence="2 3">AS_MEX2019</strain>
        <tissue evidence="2">Muscle</tissue>
    </source>
</reference>
<name>A0ABV0ZB97_9TELE</name>
<evidence type="ECO:0000313" key="2">
    <source>
        <dbReference type="EMBL" id="MEQ2303165.1"/>
    </source>
</evidence>
<dbReference type="Proteomes" id="UP001469553">
    <property type="component" value="Unassembled WGS sequence"/>
</dbReference>
<accession>A0ABV0ZB97</accession>
<evidence type="ECO:0000313" key="3">
    <source>
        <dbReference type="Proteomes" id="UP001469553"/>
    </source>
</evidence>